<protein>
    <submittedName>
        <fullName evidence="4">Murein hydrolase activator NlpD</fullName>
    </submittedName>
</protein>
<keyword evidence="1" id="KW-0472">Membrane</keyword>
<evidence type="ECO:0000313" key="4">
    <source>
        <dbReference type="EMBL" id="ARE87337.1"/>
    </source>
</evidence>
<dbReference type="InterPro" id="IPR050570">
    <property type="entry name" value="Cell_wall_metabolism_enzyme"/>
</dbReference>
<dbReference type="GO" id="GO:0004222">
    <property type="term" value="F:metalloendopeptidase activity"/>
    <property type="evidence" value="ECO:0007669"/>
    <property type="project" value="TreeGrafter"/>
</dbReference>
<dbReference type="CDD" id="cd12797">
    <property type="entry name" value="M23_peptidase"/>
    <property type="match status" value="1"/>
</dbReference>
<evidence type="ECO:0000259" key="2">
    <source>
        <dbReference type="Pfam" id="PF01551"/>
    </source>
</evidence>
<dbReference type="PANTHER" id="PTHR21666">
    <property type="entry name" value="PEPTIDASE-RELATED"/>
    <property type="match status" value="1"/>
</dbReference>
<dbReference type="EMBL" id="CP020559">
    <property type="protein sequence ID" value="ARE87337.1"/>
    <property type="molecule type" value="Genomic_DNA"/>
</dbReference>
<proteinExistence type="predicted"/>
<dbReference type="RefSeq" id="WP_070969187.1">
    <property type="nucleotide sequence ID" value="NZ_CP017603.1"/>
</dbReference>
<dbReference type="InterPro" id="IPR011055">
    <property type="entry name" value="Dup_hybrid_motif"/>
</dbReference>
<feature type="transmembrane region" description="Helical" evidence="1">
    <location>
        <begin position="35"/>
        <end position="56"/>
    </location>
</feature>
<dbReference type="PANTHER" id="PTHR21666:SF270">
    <property type="entry name" value="MUREIN HYDROLASE ACTIVATOR ENVC"/>
    <property type="match status" value="1"/>
</dbReference>
<reference evidence="4 6" key="2">
    <citation type="submission" date="2017-03" db="EMBL/GenBank/DDBJ databases">
        <title>Complete sequence of Clostridium formicaceticum DSM 92.</title>
        <authorList>
            <person name="Poehlein A."/>
            <person name="Karl M."/>
            <person name="Bengelsdorf F.R."/>
            <person name="Duerre P."/>
            <person name="Daniel R."/>
        </authorList>
    </citation>
    <scope>NUCLEOTIDE SEQUENCE [LARGE SCALE GENOMIC DNA]</scope>
    <source>
        <strain evidence="4 6">DSM 92</strain>
    </source>
</reference>
<dbReference type="AlphaFoldDB" id="A0AAC9RKH9"/>
<dbReference type="KEGG" id="cfm:BJL90_13960"/>
<gene>
    <name evidence="4" type="primary">nlpD</name>
    <name evidence="3" type="ORF">BJL90_13960</name>
    <name evidence="4" type="ORF">CLFO_17360</name>
</gene>
<reference evidence="3 5" key="1">
    <citation type="submission" date="2016-10" db="EMBL/GenBank/DDBJ databases">
        <title>Complete Genome Sequence of Acetogen Clostridium formicoaceticum ATCC 27076.</title>
        <authorList>
            <person name="Bao T."/>
            <person name="Cheng C."/>
            <person name="Zhao J."/>
            <person name="Yang S.-T."/>
            <person name="Wang J."/>
            <person name="Wang M."/>
        </authorList>
    </citation>
    <scope>NUCLEOTIDE SEQUENCE [LARGE SCALE GENOMIC DNA]</scope>
    <source>
        <strain evidence="3 5">ATCC 27076</strain>
    </source>
</reference>
<evidence type="ECO:0000313" key="3">
    <source>
        <dbReference type="EMBL" id="AOY76857.1"/>
    </source>
</evidence>
<dbReference type="Proteomes" id="UP000192478">
    <property type="component" value="Chromosome"/>
</dbReference>
<keyword evidence="1" id="KW-1133">Transmembrane helix</keyword>
<dbReference type="Gene3D" id="2.70.70.10">
    <property type="entry name" value="Glucose Permease (Domain IIA)"/>
    <property type="match status" value="1"/>
</dbReference>
<keyword evidence="4" id="KW-0378">Hydrolase</keyword>
<dbReference type="Proteomes" id="UP000177894">
    <property type="component" value="Chromosome"/>
</dbReference>
<dbReference type="EMBL" id="CP017603">
    <property type="protein sequence ID" value="AOY76857.1"/>
    <property type="molecule type" value="Genomic_DNA"/>
</dbReference>
<keyword evidence="1" id="KW-0812">Transmembrane</keyword>
<feature type="domain" description="M23ase beta-sheet core" evidence="2">
    <location>
        <begin position="138"/>
        <end position="224"/>
    </location>
</feature>
<dbReference type="InterPro" id="IPR016047">
    <property type="entry name" value="M23ase_b-sheet_dom"/>
</dbReference>
<evidence type="ECO:0000256" key="1">
    <source>
        <dbReference type="SAM" id="Phobius"/>
    </source>
</evidence>
<name>A0AAC9RKH9_9CLOT</name>
<evidence type="ECO:0000313" key="5">
    <source>
        <dbReference type="Proteomes" id="UP000177894"/>
    </source>
</evidence>
<accession>A0AAC9RKH9</accession>
<sequence>MNLRKSNKPIQSIGIFQNNMNKNNEAFDSIDYRLWLYQTLIRLSISLIILCTIIMIKNINTRPTNYIMNKLEYNLNKEFKITENYHQIKNGIVSLTKKGEEALAVVNFSGFSRIQFTRPMEGRVITFFQDREEVGKISRGIVIEGKAGENVLATQEGVVMEIGYNQSSGNYIIIKHKGELLSVYKNLEKYIVDKNQKVVMGEVIGTSSGKLQFEVWRNRQPIDPFEFIDFHTESM</sequence>
<dbReference type="Pfam" id="PF01551">
    <property type="entry name" value="Peptidase_M23"/>
    <property type="match status" value="1"/>
</dbReference>
<organism evidence="4 6">
    <name type="scientific">Clostridium formicaceticum</name>
    <dbReference type="NCBI Taxonomy" id="1497"/>
    <lineage>
        <taxon>Bacteria</taxon>
        <taxon>Bacillati</taxon>
        <taxon>Bacillota</taxon>
        <taxon>Clostridia</taxon>
        <taxon>Eubacteriales</taxon>
        <taxon>Clostridiaceae</taxon>
        <taxon>Clostridium</taxon>
    </lineage>
</organism>
<dbReference type="SUPFAM" id="SSF51261">
    <property type="entry name" value="Duplicated hybrid motif"/>
    <property type="match status" value="1"/>
</dbReference>
<evidence type="ECO:0000313" key="6">
    <source>
        <dbReference type="Proteomes" id="UP000192478"/>
    </source>
</evidence>
<keyword evidence="5" id="KW-1185">Reference proteome</keyword>